<comment type="similarity">
    <text evidence="1 8">Belongs to the beta-class carbonic anhydrase family.</text>
</comment>
<dbReference type="Pfam" id="PF00484">
    <property type="entry name" value="Pro_CA"/>
    <property type="match status" value="1"/>
</dbReference>
<keyword evidence="3 7" id="KW-0479">Metal-binding</keyword>
<evidence type="ECO:0000256" key="1">
    <source>
        <dbReference type="ARBA" id="ARBA00006217"/>
    </source>
</evidence>
<name>A0AA38NYM7_9AGAR</name>
<evidence type="ECO:0000256" key="5">
    <source>
        <dbReference type="ARBA" id="ARBA00023239"/>
    </source>
</evidence>
<evidence type="ECO:0000313" key="10">
    <source>
        <dbReference type="EMBL" id="KAJ3833049.1"/>
    </source>
</evidence>
<feature type="binding site" evidence="7">
    <location>
        <position position="111"/>
    </location>
    <ligand>
        <name>Zn(2+)</name>
        <dbReference type="ChEBI" id="CHEBI:29105"/>
    </ligand>
</feature>
<evidence type="ECO:0000256" key="9">
    <source>
        <dbReference type="SAM" id="MobiDB-lite"/>
    </source>
</evidence>
<dbReference type="Proteomes" id="UP001163846">
    <property type="component" value="Unassembled WGS sequence"/>
</dbReference>
<dbReference type="Gene3D" id="3.40.1050.10">
    <property type="entry name" value="Carbonic anhydrase"/>
    <property type="match status" value="1"/>
</dbReference>
<dbReference type="PANTHER" id="PTHR11002:SF76">
    <property type="entry name" value="CARBONIC ANHYDRASE"/>
    <property type="match status" value="1"/>
</dbReference>
<keyword evidence="4 7" id="KW-0862">Zinc</keyword>
<feature type="binding site" evidence="7">
    <location>
        <position position="50"/>
    </location>
    <ligand>
        <name>Zn(2+)</name>
        <dbReference type="ChEBI" id="CHEBI:29105"/>
    </ligand>
</feature>
<evidence type="ECO:0000256" key="6">
    <source>
        <dbReference type="ARBA" id="ARBA00048348"/>
    </source>
</evidence>
<dbReference type="PANTHER" id="PTHR11002">
    <property type="entry name" value="CARBONIC ANHYDRASE"/>
    <property type="match status" value="1"/>
</dbReference>
<evidence type="ECO:0000256" key="3">
    <source>
        <dbReference type="ARBA" id="ARBA00022723"/>
    </source>
</evidence>
<evidence type="ECO:0000256" key="8">
    <source>
        <dbReference type="RuleBase" id="RU003956"/>
    </source>
</evidence>
<sequence>MASQFQHRSISQMLSGNNRWADSVQSTNPNFFPQSARGQSPHTLWIGCGDSRVPETVITGTRPGDIFVNRNVGNQVQFGDENLMATLEFAVFLYYLQTMILIESLVIVCGHTGCGAVIASFKASRTIVPGRTPITLDPFPADSPLNRFLAPLTTSIANLITSLQISAVGEEEAVPILVRENIKMQVDNLCETEVIKNAWRNRPQGQELTVHGWLYDIASGRIQDLEVSRGPRLGPTPYKDVDEKDVE</sequence>
<dbReference type="EMBL" id="MU806786">
    <property type="protein sequence ID" value="KAJ3833049.1"/>
    <property type="molecule type" value="Genomic_DNA"/>
</dbReference>
<feature type="binding site" evidence="7">
    <location>
        <position position="48"/>
    </location>
    <ligand>
        <name>Zn(2+)</name>
        <dbReference type="ChEBI" id="CHEBI:29105"/>
    </ligand>
</feature>
<proteinExistence type="inferred from homology"/>
<keyword evidence="5 8" id="KW-0456">Lyase</keyword>
<evidence type="ECO:0000256" key="4">
    <source>
        <dbReference type="ARBA" id="ARBA00022833"/>
    </source>
</evidence>
<protein>
    <recommendedName>
        <fullName evidence="2 8">Carbonic anhydrase</fullName>
        <ecNumber evidence="2 8">4.2.1.1</ecNumber>
    </recommendedName>
    <alternativeName>
        <fullName evidence="8">Carbonate dehydratase</fullName>
    </alternativeName>
</protein>
<dbReference type="GO" id="GO:0004089">
    <property type="term" value="F:carbonate dehydratase activity"/>
    <property type="evidence" value="ECO:0007669"/>
    <property type="project" value="UniProtKB-UniRule"/>
</dbReference>
<dbReference type="InterPro" id="IPR001765">
    <property type="entry name" value="Carbonic_anhydrase"/>
</dbReference>
<evidence type="ECO:0000256" key="2">
    <source>
        <dbReference type="ARBA" id="ARBA00012925"/>
    </source>
</evidence>
<dbReference type="EC" id="4.2.1.1" evidence="2 8"/>
<comment type="function">
    <text evidence="8">Reversible hydration of carbon dioxide.</text>
</comment>
<dbReference type="GO" id="GO:0008270">
    <property type="term" value="F:zinc ion binding"/>
    <property type="evidence" value="ECO:0007669"/>
    <property type="project" value="UniProtKB-UniRule"/>
</dbReference>
<reference evidence="10" key="1">
    <citation type="submission" date="2022-08" db="EMBL/GenBank/DDBJ databases">
        <authorList>
            <consortium name="DOE Joint Genome Institute"/>
            <person name="Min B."/>
            <person name="Riley R."/>
            <person name="Sierra-Patev S."/>
            <person name="Naranjo-Ortiz M."/>
            <person name="Looney B."/>
            <person name="Konkel Z."/>
            <person name="Slot J.C."/>
            <person name="Sakamoto Y."/>
            <person name="Steenwyk J.L."/>
            <person name="Rokas A."/>
            <person name="Carro J."/>
            <person name="Camarero S."/>
            <person name="Ferreira P."/>
            <person name="Molpeceres G."/>
            <person name="Ruiz-Duenas F.J."/>
            <person name="Serrano A."/>
            <person name="Henrissat B."/>
            <person name="Drula E."/>
            <person name="Hughes K.W."/>
            <person name="Mata J.L."/>
            <person name="Ishikawa N.K."/>
            <person name="Vargas-Isla R."/>
            <person name="Ushijima S."/>
            <person name="Smith C.A."/>
            <person name="Ahrendt S."/>
            <person name="Andreopoulos W."/>
            <person name="He G."/>
            <person name="Labutti K."/>
            <person name="Lipzen A."/>
            <person name="Ng V."/>
            <person name="Sandor L."/>
            <person name="Barry K."/>
            <person name="Martinez A.T."/>
            <person name="Xiao Y."/>
            <person name="Gibbons J.G."/>
            <person name="Terashima K."/>
            <person name="Hibbett D.S."/>
            <person name="Grigoriev I.V."/>
        </authorList>
    </citation>
    <scope>NUCLEOTIDE SEQUENCE</scope>
    <source>
        <strain evidence="10">TFB9207</strain>
    </source>
</reference>
<comment type="cofactor">
    <cofactor evidence="7">
        <name>Zn(2+)</name>
        <dbReference type="ChEBI" id="CHEBI:29105"/>
    </cofactor>
    <text evidence="7">Binds 1 zinc ion per subunit.</text>
</comment>
<organism evidence="10 11">
    <name type="scientific">Lentinula raphanica</name>
    <dbReference type="NCBI Taxonomy" id="153919"/>
    <lineage>
        <taxon>Eukaryota</taxon>
        <taxon>Fungi</taxon>
        <taxon>Dikarya</taxon>
        <taxon>Basidiomycota</taxon>
        <taxon>Agaricomycotina</taxon>
        <taxon>Agaricomycetes</taxon>
        <taxon>Agaricomycetidae</taxon>
        <taxon>Agaricales</taxon>
        <taxon>Marasmiineae</taxon>
        <taxon>Omphalotaceae</taxon>
        <taxon>Lentinula</taxon>
    </lineage>
</organism>
<dbReference type="GO" id="GO:0034599">
    <property type="term" value="P:cellular response to oxidative stress"/>
    <property type="evidence" value="ECO:0007669"/>
    <property type="project" value="TreeGrafter"/>
</dbReference>
<feature type="region of interest" description="Disordered" evidence="9">
    <location>
        <begin position="228"/>
        <end position="247"/>
    </location>
</feature>
<dbReference type="SUPFAM" id="SSF53056">
    <property type="entry name" value="beta-carbonic anhydrase, cab"/>
    <property type="match status" value="1"/>
</dbReference>
<gene>
    <name evidence="10" type="ORF">F5878DRAFT_591066</name>
</gene>
<evidence type="ECO:0000256" key="7">
    <source>
        <dbReference type="PIRSR" id="PIRSR601765-1"/>
    </source>
</evidence>
<evidence type="ECO:0000313" key="11">
    <source>
        <dbReference type="Proteomes" id="UP001163846"/>
    </source>
</evidence>
<dbReference type="AlphaFoldDB" id="A0AA38NYM7"/>
<dbReference type="InterPro" id="IPR036874">
    <property type="entry name" value="Carbonic_anhydrase_sf"/>
</dbReference>
<keyword evidence="11" id="KW-1185">Reference proteome</keyword>
<comment type="catalytic activity">
    <reaction evidence="6 8">
        <text>hydrogencarbonate + H(+) = CO2 + H2O</text>
        <dbReference type="Rhea" id="RHEA:10748"/>
        <dbReference type="ChEBI" id="CHEBI:15377"/>
        <dbReference type="ChEBI" id="CHEBI:15378"/>
        <dbReference type="ChEBI" id="CHEBI:16526"/>
        <dbReference type="ChEBI" id="CHEBI:17544"/>
        <dbReference type="EC" id="4.2.1.1"/>
    </reaction>
</comment>
<dbReference type="GO" id="GO:0071244">
    <property type="term" value="P:cellular response to carbon dioxide"/>
    <property type="evidence" value="ECO:0007669"/>
    <property type="project" value="TreeGrafter"/>
</dbReference>
<dbReference type="SMART" id="SM00947">
    <property type="entry name" value="Pro_CA"/>
    <property type="match status" value="1"/>
</dbReference>
<accession>A0AA38NYM7</accession>
<comment type="caution">
    <text evidence="10">The sequence shown here is derived from an EMBL/GenBank/DDBJ whole genome shotgun (WGS) entry which is preliminary data.</text>
</comment>
<feature type="binding site" evidence="7">
    <location>
        <position position="114"/>
    </location>
    <ligand>
        <name>Zn(2+)</name>
        <dbReference type="ChEBI" id="CHEBI:29105"/>
    </ligand>
</feature>